<evidence type="ECO:0000256" key="1">
    <source>
        <dbReference type="SAM" id="MobiDB-lite"/>
    </source>
</evidence>
<feature type="region of interest" description="Disordered" evidence="1">
    <location>
        <begin position="45"/>
        <end position="79"/>
    </location>
</feature>
<keyword evidence="2" id="KW-0472">Membrane</keyword>
<keyword evidence="2" id="KW-1133">Transmembrane helix</keyword>
<sequence length="410" mass="45700">MSAFILTCPVCNFSKQVEVAVVPRPGTTVTCPVCKSMFPFESDEPAAAPGTDEAPFADEAGEAGEAGEATAPVSPPPRKEARRTLAFDFTGSAREYFGIWIVNTFLRIVTLGLYSPWAKVRKRRYFYGNTLLDGVPFDFLGDPWAILKGWFLAGLFFTLYSFASRVSPLVSALLMLFFLGVFPWVVVRSRIFNLRNTSHRNIRFGFNADYAEAYRVFLWWQLLLPLTMGVLVPYIYYRQRRFLVENSRYGTTPFRFHATPGQYFRIFLPMVILFPVAFAAAIGAILVKPNALTVALPAVFFTGVYLCAALYVRTALTNLTWSSTSLGDHRFTCALRMRDLIWIYLSNAVAVICTLGLLAPWATVRLLRYRLERLSAAGAGGLDAIRASKETQVGAAPEELGDMLGFDLGL</sequence>
<proteinExistence type="predicted"/>
<gene>
    <name evidence="3" type="ORF">KP001_00115</name>
</gene>
<name>A0ABX8LH57_9BACT</name>
<feature type="transmembrane region" description="Helical" evidence="2">
    <location>
        <begin position="341"/>
        <end position="364"/>
    </location>
</feature>
<keyword evidence="2" id="KW-0812">Transmembrane</keyword>
<feature type="transmembrane region" description="Helical" evidence="2">
    <location>
        <begin position="266"/>
        <end position="287"/>
    </location>
</feature>
<dbReference type="InterPro" id="IPR010295">
    <property type="entry name" value="DUF898"/>
</dbReference>
<evidence type="ECO:0000313" key="3">
    <source>
        <dbReference type="EMBL" id="QXE90992.1"/>
    </source>
</evidence>
<dbReference type="EMBL" id="CP077683">
    <property type="protein sequence ID" value="QXE90992.1"/>
    <property type="molecule type" value="Genomic_DNA"/>
</dbReference>
<feature type="transmembrane region" description="Helical" evidence="2">
    <location>
        <begin position="294"/>
        <end position="312"/>
    </location>
</feature>
<dbReference type="RefSeq" id="WP_217287585.1">
    <property type="nucleotide sequence ID" value="NZ_CP077683.1"/>
</dbReference>
<feature type="transmembrane region" description="Helical" evidence="2">
    <location>
        <begin position="97"/>
        <end position="117"/>
    </location>
</feature>
<dbReference type="Proteomes" id="UP000683559">
    <property type="component" value="Chromosome"/>
</dbReference>
<reference evidence="3 4" key="1">
    <citation type="submission" date="2021-06" db="EMBL/GenBank/DDBJ databases">
        <title>Gemonas diversity in paddy soil.</title>
        <authorList>
            <person name="Liu G."/>
        </authorList>
    </citation>
    <scope>NUCLEOTIDE SEQUENCE [LARGE SCALE GENOMIC DNA]</scope>
    <source>
        <strain evidence="3 4">RG2</strain>
    </source>
</reference>
<feature type="transmembrane region" description="Helical" evidence="2">
    <location>
        <begin position="169"/>
        <end position="187"/>
    </location>
</feature>
<feature type="transmembrane region" description="Helical" evidence="2">
    <location>
        <begin position="216"/>
        <end position="237"/>
    </location>
</feature>
<keyword evidence="4" id="KW-1185">Reference proteome</keyword>
<feature type="transmembrane region" description="Helical" evidence="2">
    <location>
        <begin position="145"/>
        <end position="163"/>
    </location>
</feature>
<evidence type="ECO:0000313" key="4">
    <source>
        <dbReference type="Proteomes" id="UP000683559"/>
    </source>
</evidence>
<protein>
    <submittedName>
        <fullName evidence="3">DUF898 domain-containing protein</fullName>
    </submittedName>
</protein>
<accession>A0ABX8LH57</accession>
<evidence type="ECO:0000256" key="2">
    <source>
        <dbReference type="SAM" id="Phobius"/>
    </source>
</evidence>
<organism evidence="3 4">
    <name type="scientific">Geomonas subterranea</name>
    <dbReference type="NCBI Taxonomy" id="2847989"/>
    <lineage>
        <taxon>Bacteria</taxon>
        <taxon>Pseudomonadati</taxon>
        <taxon>Thermodesulfobacteriota</taxon>
        <taxon>Desulfuromonadia</taxon>
        <taxon>Geobacterales</taxon>
        <taxon>Geobacteraceae</taxon>
        <taxon>Geomonas</taxon>
    </lineage>
</organism>
<dbReference type="Pfam" id="PF05987">
    <property type="entry name" value="DUF898"/>
    <property type="match status" value="1"/>
</dbReference>